<dbReference type="RefSeq" id="WP_280762169.1">
    <property type="nucleotide sequence ID" value="NZ_JARXVC010000011.1"/>
</dbReference>
<sequence>MTSDFTPHPAALAAIAYMLDHGCDIETAYKATRPRHLALAN</sequence>
<name>A0ABT6MEZ4_9NOCA</name>
<protein>
    <submittedName>
        <fullName evidence="1">Uncharacterized protein</fullName>
    </submittedName>
</protein>
<accession>A0ABT6MEZ4</accession>
<dbReference type="Proteomes" id="UP001160334">
    <property type="component" value="Unassembled WGS sequence"/>
</dbReference>
<proteinExistence type="predicted"/>
<dbReference type="EMBL" id="JARXVC010000011">
    <property type="protein sequence ID" value="MDH6282887.1"/>
    <property type="molecule type" value="Genomic_DNA"/>
</dbReference>
<evidence type="ECO:0000313" key="2">
    <source>
        <dbReference type="Proteomes" id="UP001160334"/>
    </source>
</evidence>
<evidence type="ECO:0000313" key="1">
    <source>
        <dbReference type="EMBL" id="MDH6282887.1"/>
    </source>
</evidence>
<organism evidence="1 2">
    <name type="scientific">Prescottella agglutinans</name>
    <dbReference type="NCBI Taxonomy" id="1644129"/>
    <lineage>
        <taxon>Bacteria</taxon>
        <taxon>Bacillati</taxon>
        <taxon>Actinomycetota</taxon>
        <taxon>Actinomycetes</taxon>
        <taxon>Mycobacteriales</taxon>
        <taxon>Nocardiaceae</taxon>
        <taxon>Prescottella</taxon>
    </lineage>
</organism>
<gene>
    <name evidence="1" type="ORF">M2280_004124</name>
</gene>
<keyword evidence="2" id="KW-1185">Reference proteome</keyword>
<reference evidence="1 2" key="1">
    <citation type="submission" date="2023-04" db="EMBL/GenBank/DDBJ databases">
        <title>Forest soil microbial communities from Buena Vista Peninsula, Colon Province, Panama.</title>
        <authorList>
            <person name="Bouskill N."/>
        </authorList>
    </citation>
    <scope>NUCLEOTIDE SEQUENCE [LARGE SCALE GENOMIC DNA]</scope>
    <source>
        <strain evidence="1 2">CFH S0262</strain>
    </source>
</reference>
<comment type="caution">
    <text evidence="1">The sequence shown here is derived from an EMBL/GenBank/DDBJ whole genome shotgun (WGS) entry which is preliminary data.</text>
</comment>